<proteinExistence type="predicted"/>
<keyword evidence="3" id="KW-1185">Reference proteome</keyword>
<feature type="region of interest" description="Disordered" evidence="1">
    <location>
        <begin position="46"/>
        <end position="72"/>
    </location>
</feature>
<evidence type="ECO:0000313" key="3">
    <source>
        <dbReference type="Proteomes" id="UP000614047"/>
    </source>
</evidence>
<organism evidence="2 3">
    <name type="scientific">Actinomadura viridis</name>
    <dbReference type="NCBI Taxonomy" id="58110"/>
    <lineage>
        <taxon>Bacteria</taxon>
        <taxon>Bacillati</taxon>
        <taxon>Actinomycetota</taxon>
        <taxon>Actinomycetes</taxon>
        <taxon>Streptosporangiales</taxon>
        <taxon>Thermomonosporaceae</taxon>
        <taxon>Actinomadura</taxon>
    </lineage>
</organism>
<name>A0A931DJU5_9ACTN</name>
<gene>
    <name evidence="2" type="ORF">IW256_004870</name>
</gene>
<dbReference type="AlphaFoldDB" id="A0A931DJU5"/>
<dbReference type="SUPFAM" id="SSF82171">
    <property type="entry name" value="DPP6 N-terminal domain-like"/>
    <property type="match status" value="1"/>
</dbReference>
<dbReference type="EMBL" id="JADOUA010000001">
    <property type="protein sequence ID" value="MBG6090757.1"/>
    <property type="molecule type" value="Genomic_DNA"/>
</dbReference>
<evidence type="ECO:0000313" key="2">
    <source>
        <dbReference type="EMBL" id="MBG6090757.1"/>
    </source>
</evidence>
<protein>
    <submittedName>
        <fullName evidence="2">Uncharacterized protein</fullName>
    </submittedName>
</protein>
<evidence type="ECO:0000256" key="1">
    <source>
        <dbReference type="SAM" id="MobiDB-lite"/>
    </source>
</evidence>
<dbReference type="Proteomes" id="UP000614047">
    <property type="component" value="Unassembled WGS sequence"/>
</dbReference>
<reference evidence="2" key="1">
    <citation type="submission" date="2020-11" db="EMBL/GenBank/DDBJ databases">
        <title>Sequencing the genomes of 1000 actinobacteria strains.</title>
        <authorList>
            <person name="Klenk H.-P."/>
        </authorList>
    </citation>
    <scope>NUCLEOTIDE SEQUENCE</scope>
    <source>
        <strain evidence="2">DSM 43175</strain>
    </source>
</reference>
<dbReference type="RefSeq" id="WP_197013179.1">
    <property type="nucleotide sequence ID" value="NZ_BAABES010000011.1"/>
</dbReference>
<sequence>MTVHDAGAALSPMMSCTLTGPFHHLAVHPGGKSVAVLGGDLTVELRRSDGTVRRPPDGGPGRAVAEGPCAPQDSGWAQRGWLQFTADGSYLLFGEAPPGGPARLHLLDAVTLARVDGVPALESATGASLENWGEGVEVGCAAAPSTAVAFATCSGDDTLLLAVAEVVGDRLRLSGAVPGQASFADAVPGERVMGLALPASGELVVLDSDESLSAFRRHVPEAGARCLGSGHRLLRAGDGGPLPGFAARSRALSTGDLKAGLNGPVFTRGRLLAVAVDEERRTADGWDWQTVGLLFLDLRTGRWLDFLELPGAGRREPIVIANGIFHQRIGPRTRILRWLPPAETGA</sequence>
<accession>A0A931DJU5</accession>
<feature type="compositionally biased region" description="Basic and acidic residues" evidence="1">
    <location>
        <begin position="46"/>
        <end position="56"/>
    </location>
</feature>
<comment type="caution">
    <text evidence="2">The sequence shown here is derived from an EMBL/GenBank/DDBJ whole genome shotgun (WGS) entry which is preliminary data.</text>
</comment>